<organism evidence="1 2">
    <name type="scientific">Lecanicillium saksenae</name>
    <dbReference type="NCBI Taxonomy" id="468837"/>
    <lineage>
        <taxon>Eukaryota</taxon>
        <taxon>Fungi</taxon>
        <taxon>Dikarya</taxon>
        <taxon>Ascomycota</taxon>
        <taxon>Pezizomycotina</taxon>
        <taxon>Sordariomycetes</taxon>
        <taxon>Hypocreomycetidae</taxon>
        <taxon>Hypocreales</taxon>
        <taxon>Cordycipitaceae</taxon>
        <taxon>Lecanicillium</taxon>
    </lineage>
</organism>
<reference evidence="1" key="1">
    <citation type="submission" date="2022-07" db="EMBL/GenBank/DDBJ databases">
        <title>Genome Sequence of Lecanicillium saksenae.</title>
        <authorList>
            <person name="Buettner E."/>
        </authorList>
    </citation>
    <scope>NUCLEOTIDE SEQUENCE</scope>
    <source>
        <strain evidence="1">VT-O1</strain>
    </source>
</reference>
<keyword evidence="2" id="KW-1185">Reference proteome</keyword>
<gene>
    <name evidence="1" type="ORF">NLG97_g1838</name>
</gene>
<name>A0ACC1R2N5_9HYPO</name>
<dbReference type="Proteomes" id="UP001148737">
    <property type="component" value="Unassembled WGS sequence"/>
</dbReference>
<evidence type="ECO:0000313" key="1">
    <source>
        <dbReference type="EMBL" id="KAJ3497519.1"/>
    </source>
</evidence>
<dbReference type="EMBL" id="JANAKD010000106">
    <property type="protein sequence ID" value="KAJ3497519.1"/>
    <property type="molecule type" value="Genomic_DNA"/>
</dbReference>
<comment type="caution">
    <text evidence="1">The sequence shown here is derived from an EMBL/GenBank/DDBJ whole genome shotgun (WGS) entry which is preliminary data.</text>
</comment>
<protein>
    <submittedName>
        <fullName evidence="1">Uncharacterized protein</fullName>
    </submittedName>
</protein>
<proteinExistence type="predicted"/>
<accession>A0ACC1R2N5</accession>
<sequence>MKLSTSIVFLFASYAAARAVKTEAVNDSATCSLAADAANPTTITIRSNGKNREFLLWVSPGYDSNKPTPVIMSFHGRGGSPKGQFDLDQFTKAKNNLAGIVVYPQGIKASTCWPLSADKSANITQAEWQVYPGVKENDILFANNVLDYLEGQYNVDKRRIYASGKSIGGGMVNLLACDEGTSKRIAAFAPVSGAYYTPSATCKPETLKLVCSPGRKKIPLIEFHGGNDTTISYAGGPRNGECLPTIPHFIREWAIRDGLGTQNTTRPLAENAVTYSYGSGADEGLIQHVFESDIGHDWPSTKPNHDNSKEGHHVASFDATPIILDFFSKHRLPA</sequence>
<evidence type="ECO:0000313" key="2">
    <source>
        <dbReference type="Proteomes" id="UP001148737"/>
    </source>
</evidence>